<dbReference type="Pfam" id="PF00873">
    <property type="entry name" value="ACR_tran"/>
    <property type="match status" value="1"/>
</dbReference>
<feature type="transmembrane region" description="Helical" evidence="1">
    <location>
        <begin position="20"/>
        <end position="38"/>
    </location>
</feature>
<feature type="transmembrane region" description="Helical" evidence="1">
    <location>
        <begin position="1011"/>
        <end position="1037"/>
    </location>
</feature>
<comment type="caution">
    <text evidence="2">The sequence shown here is derived from an EMBL/GenBank/DDBJ whole genome shotgun (WGS) entry which is preliminary data.</text>
</comment>
<dbReference type="PANTHER" id="PTHR32063">
    <property type="match status" value="1"/>
</dbReference>
<dbReference type="PANTHER" id="PTHR32063:SF33">
    <property type="entry name" value="RND SUPERFAMILY EFFLUX PUMP PERMEASE COMPONENT"/>
    <property type="match status" value="1"/>
</dbReference>
<gene>
    <name evidence="2" type="ORF">PPG34_12440</name>
</gene>
<dbReference type="Proteomes" id="UP001250932">
    <property type="component" value="Unassembled WGS sequence"/>
</dbReference>
<dbReference type="Gene3D" id="3.30.70.1440">
    <property type="entry name" value="Multidrug efflux transporter AcrB pore domain"/>
    <property type="match status" value="1"/>
</dbReference>
<dbReference type="InterPro" id="IPR027463">
    <property type="entry name" value="AcrB_DN_DC_subdom"/>
</dbReference>
<dbReference type="RefSeq" id="WP_313833664.1">
    <property type="nucleotide sequence ID" value="NZ_JAQOUE010000001.1"/>
</dbReference>
<keyword evidence="3" id="KW-1185">Reference proteome</keyword>
<feature type="transmembrane region" description="Helical" evidence="1">
    <location>
        <begin position="394"/>
        <end position="416"/>
    </location>
</feature>
<feature type="transmembrane region" description="Helical" evidence="1">
    <location>
        <begin position="907"/>
        <end position="927"/>
    </location>
</feature>
<dbReference type="InterPro" id="IPR001036">
    <property type="entry name" value="Acrflvin-R"/>
</dbReference>
<evidence type="ECO:0000313" key="2">
    <source>
        <dbReference type="EMBL" id="MDT7043160.1"/>
    </source>
</evidence>
<dbReference type="Gene3D" id="3.30.70.1320">
    <property type="entry name" value="Multidrug efflux transporter AcrB pore domain like"/>
    <property type="match status" value="1"/>
</dbReference>
<feature type="transmembrane region" description="Helical" evidence="1">
    <location>
        <begin position="339"/>
        <end position="358"/>
    </location>
</feature>
<feature type="transmembrane region" description="Helical" evidence="1">
    <location>
        <begin position="933"/>
        <end position="956"/>
    </location>
</feature>
<feature type="transmembrane region" description="Helical" evidence="1">
    <location>
        <begin position="436"/>
        <end position="456"/>
    </location>
</feature>
<keyword evidence="1" id="KW-0812">Transmembrane</keyword>
<dbReference type="Gene3D" id="3.30.70.1430">
    <property type="entry name" value="Multidrug efflux transporter AcrB pore domain"/>
    <property type="match status" value="2"/>
</dbReference>
<evidence type="ECO:0000256" key="1">
    <source>
        <dbReference type="SAM" id="Phobius"/>
    </source>
</evidence>
<organism evidence="2 3">
    <name type="scientific">Candidatus Nitronereus thalassa</name>
    <dbReference type="NCBI Taxonomy" id="3020898"/>
    <lineage>
        <taxon>Bacteria</taxon>
        <taxon>Pseudomonadati</taxon>
        <taxon>Nitrospirota</taxon>
        <taxon>Nitrospiria</taxon>
        <taxon>Nitrospirales</taxon>
        <taxon>Nitrospiraceae</taxon>
        <taxon>Candidatus Nitronereus</taxon>
    </lineage>
</organism>
<keyword evidence="1" id="KW-1133">Transmembrane helix</keyword>
<protein>
    <submittedName>
        <fullName evidence="2">Efflux RND transporter permease subunit</fullName>
    </submittedName>
</protein>
<dbReference type="Gene3D" id="3.30.2090.10">
    <property type="entry name" value="Multidrug efflux transporter AcrB TolC docking domain, DN and DC subdomains"/>
    <property type="match status" value="2"/>
</dbReference>
<dbReference type="SUPFAM" id="SSF82714">
    <property type="entry name" value="Multidrug efflux transporter AcrB TolC docking domain, DN and DC subdomains"/>
    <property type="match status" value="2"/>
</dbReference>
<keyword evidence="1" id="KW-0472">Membrane</keyword>
<accession>A0ABU3K9R5</accession>
<reference evidence="2 3" key="1">
    <citation type="journal article" date="2023" name="ISME J.">
        <title>Cultivation and genomic characterization of novel and ubiquitous marine nitrite-oxidizing bacteria from the Nitrospirales.</title>
        <authorList>
            <person name="Mueller A.J."/>
            <person name="Daebeler A."/>
            <person name="Herbold C.W."/>
            <person name="Kirkegaard R.H."/>
            <person name="Daims H."/>
        </authorList>
    </citation>
    <scope>NUCLEOTIDE SEQUENCE [LARGE SCALE GENOMIC DNA]</scope>
    <source>
        <strain evidence="2 3">EB</strain>
    </source>
</reference>
<feature type="transmembrane region" description="Helical" evidence="1">
    <location>
        <begin position="878"/>
        <end position="900"/>
    </location>
</feature>
<dbReference type="Gene3D" id="1.20.1640.10">
    <property type="entry name" value="Multidrug efflux transporter AcrB transmembrane domain"/>
    <property type="match status" value="2"/>
</dbReference>
<evidence type="ECO:0000313" key="3">
    <source>
        <dbReference type="Proteomes" id="UP001250932"/>
    </source>
</evidence>
<dbReference type="SUPFAM" id="SSF82693">
    <property type="entry name" value="Multidrug efflux transporter AcrB pore domain, PN1, PN2, PC1 and PC2 subdomains"/>
    <property type="match status" value="2"/>
</dbReference>
<sequence>MTPSDSHPPPSGPIAWMARHTVAANLVMLMFILGGLLVSTQIKQEVFPQFEVDVIRVSVAYPGASPEEVEQGIVLSIEDAVRGLDGVKEVTATANEGKASIEIELLTGANTNSVLQDVNNEIDSIQSFPELAEEPIISLVEVRHQVLTVMVYGDQEEQTLRDVAERIRDELLQRPGITLVELAVARPREISIEVPQQHLRSYGLTLNQIAREIGEAAIELPGGGVKTTSGEVLLRTQERRDFGREYAGIPIASTPDGATITVGDIATIKDGFEDTDEIAFYNGQRAILVNVFRVGHETPQSVSNNVYAYLDELRPELPEGLRVDIWGDQSEIYRDRMQLLLKNAFLGLILVLLLLGFFLDLRLAFWVTMGIPTSIIGAFLFIPLTDASINMISLFAFIITLGIIVDDAVMAGEIVYQKREQGMPFLQAAISGAQEIAGPITFAVLTNVAAFLPLFFVPGTMGNFMRQIPAVVVAVFFVSLIESLFVLPAHLAGTREASPLWNVLDRPRLKFSQALHSFIHERYQPFLRLVLTFRYLTVSIGLALLILAIGTVAGGHIPFSFIPGIDSELVMAQATLPYGTPMEYSREVLQRLQQGANATVEQHGGKDILRGIFGQIGSALPRVGPADAPPGLAGSHLVGMMVYLVPADKRDFSGADFSNDWRAAIGTIPGLESLTFKSETGPTGGAPIDIQLTHRSRPILETAAKELAEALSHYAGVTDIDDGVSLGKPQRSFRIKPEGRSLGLNATQLAQQVRGAFYGVEALRQQRGRNEVKVMVRLPEEERRSYFTVEHLILLTKEGGEIPLAEAAEIESGHAYTEIKRRDGRRVVAVTGDVDDQLANANTIIAELTANELDALIQKYPGLNYSLEGEQASQQESLSALAVGFALAMLLIYGLLAIPFRSYIQPLIVMLSIPFGIIGAVAGHFLLGYGLSIISLFGIIALAGVVVNDSLVLIVATNQLRDEKHIPLIEAIVQGAMRRFRPIVLTSLTTFFGLAPMIFETALQARFIIPMAISLGFGILFGTVIILTIVPSVYLIVEDFLGNHRIALEVEETPVSNIT</sequence>
<name>A0ABU3K9R5_9BACT</name>
<dbReference type="EMBL" id="JAQOUE010000001">
    <property type="protein sequence ID" value="MDT7043160.1"/>
    <property type="molecule type" value="Genomic_DNA"/>
</dbReference>
<dbReference type="PRINTS" id="PR00702">
    <property type="entry name" value="ACRIFLAVINRP"/>
</dbReference>
<proteinExistence type="predicted"/>
<feature type="transmembrane region" description="Helical" evidence="1">
    <location>
        <begin position="364"/>
        <end position="382"/>
    </location>
</feature>
<dbReference type="SUPFAM" id="SSF82866">
    <property type="entry name" value="Multidrug efflux transporter AcrB transmembrane domain"/>
    <property type="match status" value="2"/>
</dbReference>
<feature type="transmembrane region" description="Helical" evidence="1">
    <location>
        <begin position="982"/>
        <end position="999"/>
    </location>
</feature>